<dbReference type="EMBL" id="JAFLEQ010000011">
    <property type="protein sequence ID" value="MBN9644368.1"/>
    <property type="molecule type" value="Genomic_DNA"/>
</dbReference>
<feature type="region of interest" description="Disordered" evidence="1">
    <location>
        <begin position="185"/>
        <end position="482"/>
    </location>
</feature>
<dbReference type="Gene3D" id="3.40.50.1010">
    <property type="entry name" value="5'-nuclease"/>
    <property type="match status" value="1"/>
</dbReference>
<feature type="compositionally biased region" description="Basic and acidic residues" evidence="1">
    <location>
        <begin position="338"/>
        <end position="347"/>
    </location>
</feature>
<dbReference type="Pfam" id="PF01936">
    <property type="entry name" value="NYN"/>
    <property type="match status" value="1"/>
</dbReference>
<proteinExistence type="predicted"/>
<evidence type="ECO:0000259" key="2">
    <source>
        <dbReference type="Pfam" id="PF01936"/>
    </source>
</evidence>
<feature type="compositionally biased region" description="Basic and acidic residues" evidence="1">
    <location>
        <begin position="238"/>
        <end position="258"/>
    </location>
</feature>
<protein>
    <submittedName>
        <fullName evidence="3">NYN domain-containing protein</fullName>
    </submittedName>
</protein>
<dbReference type="RefSeq" id="WP_207278853.1">
    <property type="nucleotide sequence ID" value="NZ_JAFLEQ010000011.1"/>
</dbReference>
<feature type="compositionally biased region" description="Low complexity" evidence="1">
    <location>
        <begin position="309"/>
        <end position="323"/>
    </location>
</feature>
<feature type="domain" description="NYN" evidence="2">
    <location>
        <begin position="4"/>
        <end position="166"/>
    </location>
</feature>
<evidence type="ECO:0000313" key="4">
    <source>
        <dbReference type="Proteomes" id="UP000664332"/>
    </source>
</evidence>
<organism evidence="3 4">
    <name type="scientific">Corynebacterium mendelii</name>
    <dbReference type="NCBI Taxonomy" id="2765362"/>
    <lineage>
        <taxon>Bacteria</taxon>
        <taxon>Bacillati</taxon>
        <taxon>Actinomycetota</taxon>
        <taxon>Actinomycetes</taxon>
        <taxon>Mycobacteriales</taxon>
        <taxon>Corynebacteriaceae</taxon>
        <taxon>Corynebacterium</taxon>
    </lineage>
</organism>
<reference evidence="3" key="1">
    <citation type="submission" date="2021-03" db="EMBL/GenBank/DDBJ databases">
        <authorList>
            <person name="Sun Q."/>
        </authorList>
    </citation>
    <scope>NUCLEOTIDE SEQUENCE</scope>
    <source>
        <strain evidence="3">CCM 8862</strain>
    </source>
</reference>
<dbReference type="PANTHER" id="PTHR35458:SF8">
    <property type="entry name" value="SLR0650 PROTEIN"/>
    <property type="match status" value="1"/>
</dbReference>
<dbReference type="InterPro" id="IPR021139">
    <property type="entry name" value="NYN"/>
</dbReference>
<sequence>MLERTQVFVDTSYLLASFYNSWETGARAQLEIDLPEVVNVLGGMVQSQLGQPIQRQMWYDGIPDSGPHRYQRALRTCDGVQLRAGQLIEWGERRTQKAVDTRLVADMVIAGLRGQCSDIVLVSGDADMLPGVKEATAAGVRVHLYGFGWDSMSSALRHACDSTTILDPREDFADCMQLQVLEGPLPPVVRGKPVGDVEPPEDKGPTKVPTVGPHGPHQTAPAAPPVPDSQSTDTPPDTESRTDDTESRTDDSGVRTDDGCGETTPDTDSRPAADEQAAGEGDRNQPAADPGQPEADAGSTGDAADRPDQQAAADCAAVEPAPDSGQCAFTGDAATRADGGHSVDRHSVPTPPLAARDATGDEPAPDSASAATPATNAGVRQHPGEDLPSEEDARQRAIVNAHRDSKTPADTAGDISGEMTDTGEEVRQPDTDSDSGSAADDTDRAAEQNTAADDGAAGASAGQRSPSPGDVPKKTIPLPSMMAPKRRLNSRYVPVSNEVWGSGGFQTPYDVGQQYAIWWYDNAATEEQLDRAHELSGGSLPNEVDRPLLQFACERLHEYTLTDAQRVELRDGFHQGIRGVLLNRRDY</sequence>
<gene>
    <name evidence="3" type="ORF">JZY06_07060</name>
</gene>
<name>A0A939E0E2_9CORY</name>
<accession>A0A939E0E2</accession>
<dbReference type="GO" id="GO:0004540">
    <property type="term" value="F:RNA nuclease activity"/>
    <property type="evidence" value="ECO:0007669"/>
    <property type="project" value="InterPro"/>
</dbReference>
<evidence type="ECO:0000256" key="1">
    <source>
        <dbReference type="SAM" id="MobiDB-lite"/>
    </source>
</evidence>
<evidence type="ECO:0000313" key="3">
    <source>
        <dbReference type="EMBL" id="MBN9644368.1"/>
    </source>
</evidence>
<comment type="caution">
    <text evidence="3">The sequence shown here is derived from an EMBL/GenBank/DDBJ whole genome shotgun (WGS) entry which is preliminary data.</text>
</comment>
<dbReference type="PANTHER" id="PTHR35458">
    <property type="entry name" value="SLR0755 PROTEIN"/>
    <property type="match status" value="1"/>
</dbReference>
<keyword evidence="4" id="KW-1185">Reference proteome</keyword>
<feature type="compositionally biased region" description="Basic and acidic residues" evidence="1">
    <location>
        <begin position="391"/>
        <end position="407"/>
    </location>
</feature>
<feature type="compositionally biased region" description="Low complexity" evidence="1">
    <location>
        <begin position="365"/>
        <end position="377"/>
    </location>
</feature>
<dbReference type="Proteomes" id="UP000664332">
    <property type="component" value="Unassembled WGS sequence"/>
</dbReference>
<dbReference type="InterPro" id="IPR047140">
    <property type="entry name" value="LabA"/>
</dbReference>
<dbReference type="AlphaFoldDB" id="A0A939E0E2"/>
<feature type="compositionally biased region" description="Low complexity" evidence="1">
    <location>
        <begin position="451"/>
        <end position="462"/>
    </location>
</feature>